<keyword evidence="2" id="KW-1185">Reference proteome</keyword>
<dbReference type="EMBL" id="JACIFH010000001">
    <property type="protein sequence ID" value="MBB4140761.1"/>
    <property type="molecule type" value="Genomic_DNA"/>
</dbReference>
<sequence length="83" mass="9240">MNRTIADQIMYRTGKLAVLYYPEVHADDPDYTLAGDVEWVLAEAPDLDSVQRAELQELIGRVILDPTGNREALAHAIYAAARV</sequence>
<gene>
    <name evidence="1" type="ORF">BKA10_002555</name>
</gene>
<accession>A0AA40VMT4</accession>
<protein>
    <submittedName>
        <fullName evidence="1">Uncharacterized protein</fullName>
    </submittedName>
</protein>
<reference evidence="1 2" key="1">
    <citation type="submission" date="2020-08" db="EMBL/GenBank/DDBJ databases">
        <title>Sequencing the genomes of 1000 actinobacteria strains.</title>
        <authorList>
            <person name="Klenk H.-P."/>
        </authorList>
    </citation>
    <scope>NUCLEOTIDE SEQUENCE [LARGE SCALE GENOMIC DNA]</scope>
    <source>
        <strain evidence="1 2">DSM 19600</strain>
    </source>
</reference>
<dbReference type="RefSeq" id="WP_183500243.1">
    <property type="nucleotide sequence ID" value="NZ_BAABCO010000004.1"/>
</dbReference>
<organism evidence="1 2">
    <name type="scientific">Microbacterium invictum</name>
    <dbReference type="NCBI Taxonomy" id="515415"/>
    <lineage>
        <taxon>Bacteria</taxon>
        <taxon>Bacillati</taxon>
        <taxon>Actinomycetota</taxon>
        <taxon>Actinomycetes</taxon>
        <taxon>Micrococcales</taxon>
        <taxon>Microbacteriaceae</taxon>
        <taxon>Microbacterium</taxon>
    </lineage>
</organism>
<name>A0AA40VMT4_9MICO</name>
<evidence type="ECO:0000313" key="2">
    <source>
        <dbReference type="Proteomes" id="UP000549113"/>
    </source>
</evidence>
<proteinExistence type="predicted"/>
<comment type="caution">
    <text evidence="1">The sequence shown here is derived from an EMBL/GenBank/DDBJ whole genome shotgun (WGS) entry which is preliminary data.</text>
</comment>
<dbReference type="AlphaFoldDB" id="A0AA40VMT4"/>
<evidence type="ECO:0000313" key="1">
    <source>
        <dbReference type="EMBL" id="MBB4140761.1"/>
    </source>
</evidence>
<dbReference type="Proteomes" id="UP000549113">
    <property type="component" value="Unassembled WGS sequence"/>
</dbReference>